<accession>A0A8S5SQ17</accession>
<protein>
    <submittedName>
        <fullName evidence="1">Uncharacterized protein</fullName>
    </submittedName>
</protein>
<organism evidence="1">
    <name type="scientific">Siphoviridae sp. ctJyX12</name>
    <dbReference type="NCBI Taxonomy" id="2827840"/>
    <lineage>
        <taxon>Viruses</taxon>
        <taxon>Duplodnaviria</taxon>
        <taxon>Heunggongvirae</taxon>
        <taxon>Uroviricota</taxon>
        <taxon>Caudoviricetes</taxon>
    </lineage>
</organism>
<name>A0A8S5SQ17_9CAUD</name>
<reference evidence="1" key="1">
    <citation type="journal article" date="2021" name="Proc. Natl. Acad. Sci. U.S.A.">
        <title>A Catalog of Tens of Thousands of Viruses from Human Metagenomes Reveals Hidden Associations with Chronic Diseases.</title>
        <authorList>
            <person name="Tisza M.J."/>
            <person name="Buck C.B."/>
        </authorList>
    </citation>
    <scope>NUCLEOTIDE SEQUENCE</scope>
    <source>
        <strain evidence="1">CtJyX12</strain>
    </source>
</reference>
<evidence type="ECO:0000313" key="1">
    <source>
        <dbReference type="EMBL" id="DAF53054.1"/>
    </source>
</evidence>
<proteinExistence type="predicted"/>
<sequence>MVPNDCLPIVSALRAWVQDGYTHSIADGPCGIYGTYGIEAKTVAERQI</sequence>
<dbReference type="EMBL" id="BK032646">
    <property type="protein sequence ID" value="DAF53054.1"/>
    <property type="molecule type" value="Genomic_DNA"/>
</dbReference>